<dbReference type="Proteomes" id="UP000327118">
    <property type="component" value="Unassembled WGS sequence"/>
</dbReference>
<name>A0A5N6Z9H7_9EURO</name>
<proteinExistence type="predicted"/>
<dbReference type="PANTHER" id="PTHR38116">
    <property type="entry name" value="CHROMOSOME 7, WHOLE GENOME SHOTGUN SEQUENCE"/>
    <property type="match status" value="1"/>
</dbReference>
<gene>
    <name evidence="1" type="ORF">BDV28DRAFT_157070</name>
</gene>
<evidence type="ECO:0008006" key="3">
    <source>
        <dbReference type="Google" id="ProtNLM"/>
    </source>
</evidence>
<keyword evidence="2" id="KW-1185">Reference proteome</keyword>
<dbReference type="InterPro" id="IPR021833">
    <property type="entry name" value="DUF3425"/>
</dbReference>
<dbReference type="PANTHER" id="PTHR38116:SF1">
    <property type="entry name" value="BZIP DOMAIN-CONTAINING PROTEIN"/>
    <property type="match status" value="1"/>
</dbReference>
<protein>
    <recommendedName>
        <fullName evidence="3">BZIP domain-containing protein</fullName>
    </recommendedName>
</protein>
<reference evidence="2" key="1">
    <citation type="submission" date="2019-04" db="EMBL/GenBank/DDBJ databases">
        <title>Friends and foes A comparative genomics studyof 23 Aspergillus species from section Flavi.</title>
        <authorList>
            <consortium name="DOE Joint Genome Institute"/>
            <person name="Kjaerbolling I."/>
            <person name="Vesth T."/>
            <person name="Frisvad J.C."/>
            <person name="Nybo J.L."/>
            <person name="Theobald S."/>
            <person name="Kildgaard S."/>
            <person name="Isbrandt T."/>
            <person name="Kuo A."/>
            <person name="Sato A."/>
            <person name="Lyhne E.K."/>
            <person name="Kogle M.E."/>
            <person name="Wiebenga A."/>
            <person name="Kun R.S."/>
            <person name="Lubbers R.J."/>
            <person name="Makela M.R."/>
            <person name="Barry K."/>
            <person name="Chovatia M."/>
            <person name="Clum A."/>
            <person name="Daum C."/>
            <person name="Haridas S."/>
            <person name="He G."/>
            <person name="LaButti K."/>
            <person name="Lipzen A."/>
            <person name="Mondo S."/>
            <person name="Riley R."/>
            <person name="Salamov A."/>
            <person name="Simmons B.A."/>
            <person name="Magnuson J.K."/>
            <person name="Henrissat B."/>
            <person name="Mortensen U.H."/>
            <person name="Larsen T.O."/>
            <person name="Devries R.P."/>
            <person name="Grigoriev I.V."/>
            <person name="Machida M."/>
            <person name="Baker S.E."/>
            <person name="Andersen M.R."/>
        </authorList>
    </citation>
    <scope>NUCLEOTIDE SEQUENCE [LARGE SCALE GENOMIC DNA]</scope>
    <source>
        <strain evidence="2">CBS 553.77</strain>
    </source>
</reference>
<organism evidence="1 2">
    <name type="scientific">Aspergillus coremiiformis</name>
    <dbReference type="NCBI Taxonomy" id="138285"/>
    <lineage>
        <taxon>Eukaryota</taxon>
        <taxon>Fungi</taxon>
        <taxon>Dikarya</taxon>
        <taxon>Ascomycota</taxon>
        <taxon>Pezizomycotina</taxon>
        <taxon>Eurotiomycetes</taxon>
        <taxon>Eurotiomycetidae</taxon>
        <taxon>Eurotiales</taxon>
        <taxon>Aspergillaceae</taxon>
        <taxon>Aspergillus</taxon>
        <taxon>Aspergillus subgen. Circumdati</taxon>
    </lineage>
</organism>
<dbReference type="Pfam" id="PF11905">
    <property type="entry name" value="DUF3425"/>
    <property type="match status" value="1"/>
</dbReference>
<evidence type="ECO:0000313" key="1">
    <source>
        <dbReference type="EMBL" id="KAE8353379.1"/>
    </source>
</evidence>
<evidence type="ECO:0000313" key="2">
    <source>
        <dbReference type="Proteomes" id="UP000327118"/>
    </source>
</evidence>
<sequence>MGSIRNWPIEVSLLEDWRRINDPETRRTIQNRLNKRAHRCRQRARKAQARSAVPKLDPVSPPLNLAKLDGFPLYIVGPGATETPRTLRFLEAAMHAEFAKGSLRTELLLSLTRLNIVRALHANLGIIGYIPTEMHDDAVSVFCMAGTPDQDAAILPPALQPTALQRSIPHHPWLDLIPISQMRDNLIQAGDTFDDWQLCHDLCGHRSPDHHASKGKEETGVIVWKDPWDPSGWEVTPTFLQNWGWVVRDCWGLFASTNMWRAQRGEAPLFRLPPG</sequence>
<dbReference type="OrthoDB" id="2245989at2759"/>
<accession>A0A5N6Z9H7</accession>
<dbReference type="EMBL" id="ML739099">
    <property type="protein sequence ID" value="KAE8353379.1"/>
    <property type="molecule type" value="Genomic_DNA"/>
</dbReference>
<dbReference type="CDD" id="cd14688">
    <property type="entry name" value="bZIP_YAP"/>
    <property type="match status" value="1"/>
</dbReference>
<dbReference type="AlphaFoldDB" id="A0A5N6Z9H7"/>